<evidence type="ECO:0000256" key="2">
    <source>
        <dbReference type="ARBA" id="ARBA00022745"/>
    </source>
</evidence>
<dbReference type="RefSeq" id="XP_016472267.1">
    <property type="nucleotide sequence ID" value="XM_016616781.2"/>
</dbReference>
<dbReference type="FunFam" id="3.30.730.10:FF:000001">
    <property type="entry name" value="Ethylene-responsive transcription factor 2"/>
    <property type="match status" value="1"/>
</dbReference>
<accession>A0A1S4A6J5</accession>
<feature type="compositionally biased region" description="Low complexity" evidence="8">
    <location>
        <begin position="39"/>
        <end position="54"/>
    </location>
</feature>
<feature type="compositionally biased region" description="Basic and acidic residues" evidence="8">
    <location>
        <begin position="59"/>
        <end position="78"/>
    </location>
</feature>
<evidence type="ECO:0000256" key="1">
    <source>
        <dbReference type="ARBA" id="ARBA00004123"/>
    </source>
</evidence>
<evidence type="ECO:0000256" key="4">
    <source>
        <dbReference type="ARBA" id="ARBA00023015"/>
    </source>
</evidence>
<name>A0A1S4A6J5_TOBAC</name>
<evidence type="ECO:0000256" key="3">
    <source>
        <dbReference type="ARBA" id="ARBA00022821"/>
    </source>
</evidence>
<dbReference type="AlphaFoldDB" id="A0A1S4A6J5"/>
<protein>
    <submittedName>
        <fullName evidence="11">Ethylene-responsive transcription factor 13-like</fullName>
    </submittedName>
    <submittedName>
        <fullName evidence="11">Uncharacterized protein LOC107794295</fullName>
    </submittedName>
</protein>
<keyword evidence="3" id="KW-0611">Plant defense</keyword>
<dbReference type="PANTHER" id="PTHR31190">
    <property type="entry name" value="DNA-BINDING DOMAIN"/>
    <property type="match status" value="1"/>
</dbReference>
<evidence type="ECO:0000313" key="10">
    <source>
        <dbReference type="Proteomes" id="UP000790787"/>
    </source>
</evidence>
<reference evidence="10" key="1">
    <citation type="journal article" date="2014" name="Nat. Commun.">
        <title>The tobacco genome sequence and its comparison with those of tomato and potato.</title>
        <authorList>
            <person name="Sierro N."/>
            <person name="Battey J.N."/>
            <person name="Ouadi S."/>
            <person name="Bakaher N."/>
            <person name="Bovet L."/>
            <person name="Willig A."/>
            <person name="Goepfert S."/>
            <person name="Peitsch M.C."/>
            <person name="Ivanov N.V."/>
        </authorList>
    </citation>
    <scope>NUCLEOTIDE SEQUENCE [LARGE SCALE GENOMIC DNA]</scope>
</reference>
<gene>
    <name evidence="11" type="primary">LOC107794295</name>
</gene>
<dbReference type="GO" id="GO:0005634">
    <property type="term" value="C:nucleus"/>
    <property type="evidence" value="ECO:0007669"/>
    <property type="project" value="UniProtKB-SubCell"/>
</dbReference>
<reference evidence="11" key="2">
    <citation type="submission" date="2025-08" db="UniProtKB">
        <authorList>
            <consortium name="RefSeq"/>
        </authorList>
    </citation>
    <scope>IDENTIFICATION</scope>
    <source>
        <tissue evidence="11">Leaf</tissue>
    </source>
</reference>
<dbReference type="InterPro" id="IPR036955">
    <property type="entry name" value="AP2/ERF_dom_sf"/>
</dbReference>
<dbReference type="InterPro" id="IPR001471">
    <property type="entry name" value="AP2/ERF_dom"/>
</dbReference>
<evidence type="ECO:0000256" key="6">
    <source>
        <dbReference type="ARBA" id="ARBA00023163"/>
    </source>
</evidence>
<keyword evidence="10" id="KW-1185">Reference proteome</keyword>
<dbReference type="RefSeq" id="XP_016472267.1">
    <property type="nucleotide sequence ID" value="XM_016616781.1"/>
</dbReference>
<dbReference type="GO" id="GO:0006952">
    <property type="term" value="P:defense response"/>
    <property type="evidence" value="ECO:0007669"/>
    <property type="project" value="UniProtKB-KW"/>
</dbReference>
<dbReference type="STRING" id="4097.A0A1S4A6J5"/>
<dbReference type="SMR" id="A0A1S4A6J5"/>
<dbReference type="CDD" id="cd00018">
    <property type="entry name" value="AP2"/>
    <property type="match status" value="1"/>
</dbReference>
<dbReference type="PROSITE" id="PS51032">
    <property type="entry name" value="AP2_ERF"/>
    <property type="match status" value="1"/>
</dbReference>
<evidence type="ECO:0000259" key="9">
    <source>
        <dbReference type="PROSITE" id="PS51032"/>
    </source>
</evidence>
<dbReference type="GO" id="GO:0009873">
    <property type="term" value="P:ethylene-activated signaling pathway"/>
    <property type="evidence" value="ECO:0007669"/>
    <property type="project" value="UniProtKB-KW"/>
</dbReference>
<organism evidence="10 11">
    <name type="scientific">Nicotiana tabacum</name>
    <name type="common">Common tobacco</name>
    <dbReference type="NCBI Taxonomy" id="4097"/>
    <lineage>
        <taxon>Eukaryota</taxon>
        <taxon>Viridiplantae</taxon>
        <taxon>Streptophyta</taxon>
        <taxon>Embryophyta</taxon>
        <taxon>Tracheophyta</taxon>
        <taxon>Spermatophyta</taxon>
        <taxon>Magnoliopsida</taxon>
        <taxon>eudicotyledons</taxon>
        <taxon>Gunneridae</taxon>
        <taxon>Pentapetalae</taxon>
        <taxon>asterids</taxon>
        <taxon>lamiids</taxon>
        <taxon>Solanales</taxon>
        <taxon>Solanaceae</taxon>
        <taxon>Nicotianoideae</taxon>
        <taxon>Nicotianeae</taxon>
        <taxon>Nicotiana</taxon>
    </lineage>
</organism>
<dbReference type="GeneID" id="107794295"/>
<dbReference type="Proteomes" id="UP000790787">
    <property type="component" value="Chromosome 19"/>
</dbReference>
<sequence>MNPADETLSFSNLDFLESIKQNLLNDPIVFENFSNDALSNSPSSSSAENSFNTSLCDENCEKSESEEERKGPMVAREKKAPQDWRRYIGVRRRQWGTFTAEIRDPNRRGARLWLGTYESPEDAALAYDQAAFEIRGSKARLNFPHLIGSTITKPARVTTRCRMRSPEPSSSASSENRTRKSKIDVINSIAKAKFIRHSLINLQMLV</sequence>
<dbReference type="InterPro" id="IPR016177">
    <property type="entry name" value="DNA-bd_dom_sf"/>
</dbReference>
<evidence type="ECO:0000313" key="11">
    <source>
        <dbReference type="RefSeq" id="XP_016472267.1"/>
    </source>
</evidence>
<dbReference type="Gene3D" id="3.30.730.10">
    <property type="entry name" value="AP2/ERF domain"/>
    <property type="match status" value="1"/>
</dbReference>
<proteinExistence type="predicted"/>
<feature type="compositionally biased region" description="Low complexity" evidence="8">
    <location>
        <begin position="166"/>
        <end position="175"/>
    </location>
</feature>
<feature type="domain" description="AP2/ERF" evidence="9">
    <location>
        <begin position="86"/>
        <end position="144"/>
    </location>
</feature>
<dbReference type="PRINTS" id="PR00367">
    <property type="entry name" value="ETHRSPELEMNT"/>
</dbReference>
<dbReference type="SUPFAM" id="SSF54171">
    <property type="entry name" value="DNA-binding domain"/>
    <property type="match status" value="1"/>
</dbReference>
<evidence type="ECO:0000256" key="7">
    <source>
        <dbReference type="ARBA" id="ARBA00023242"/>
    </source>
</evidence>
<dbReference type="OMA" id="ENCEKSE"/>
<dbReference type="SMART" id="SM00380">
    <property type="entry name" value="AP2"/>
    <property type="match status" value="1"/>
</dbReference>
<evidence type="ECO:0000256" key="8">
    <source>
        <dbReference type="SAM" id="MobiDB-lite"/>
    </source>
</evidence>
<dbReference type="GO" id="GO:0003677">
    <property type="term" value="F:DNA binding"/>
    <property type="evidence" value="ECO:0007669"/>
    <property type="project" value="UniProtKB-KW"/>
</dbReference>
<dbReference type="OrthoDB" id="552345at2759"/>
<dbReference type="PANTHER" id="PTHR31190:SF129">
    <property type="entry name" value="ETHYLENE RESPONSE FACTOR 189"/>
    <property type="match status" value="1"/>
</dbReference>
<dbReference type="InterPro" id="IPR044808">
    <property type="entry name" value="ERF_plant"/>
</dbReference>
<dbReference type="Pfam" id="PF00847">
    <property type="entry name" value="AP2"/>
    <property type="match status" value="1"/>
</dbReference>
<keyword evidence="5" id="KW-0238">DNA-binding</keyword>
<feature type="region of interest" description="Disordered" evidence="8">
    <location>
        <begin position="39"/>
        <end position="78"/>
    </location>
</feature>
<keyword evidence="7" id="KW-0539">Nucleus</keyword>
<comment type="subcellular location">
    <subcellularLocation>
        <location evidence="1">Nucleus</location>
    </subcellularLocation>
</comment>
<dbReference type="KEGG" id="nta:107794295"/>
<feature type="region of interest" description="Disordered" evidence="8">
    <location>
        <begin position="159"/>
        <end position="180"/>
    </location>
</feature>
<keyword evidence="2" id="KW-0936">Ethylene signaling pathway</keyword>
<keyword evidence="4" id="KW-0805">Transcription regulation</keyword>
<keyword evidence="6" id="KW-0804">Transcription</keyword>
<dbReference type="PaxDb" id="4097-A0A1S4A6J5"/>
<evidence type="ECO:0000256" key="5">
    <source>
        <dbReference type="ARBA" id="ARBA00023125"/>
    </source>
</evidence>
<dbReference type="GO" id="GO:0003700">
    <property type="term" value="F:DNA-binding transcription factor activity"/>
    <property type="evidence" value="ECO:0007669"/>
    <property type="project" value="InterPro"/>
</dbReference>